<proteinExistence type="predicted"/>
<name>A0ABN9TRH1_9DINO</name>
<keyword evidence="1" id="KW-0472">Membrane</keyword>
<dbReference type="EMBL" id="CAUYUJ010015006">
    <property type="protein sequence ID" value="CAK0848753.1"/>
    <property type="molecule type" value="Genomic_DNA"/>
</dbReference>
<reference evidence="2" key="1">
    <citation type="submission" date="2023-10" db="EMBL/GenBank/DDBJ databases">
        <authorList>
            <person name="Chen Y."/>
            <person name="Shah S."/>
            <person name="Dougan E. K."/>
            <person name="Thang M."/>
            <person name="Chan C."/>
        </authorList>
    </citation>
    <scope>NUCLEOTIDE SEQUENCE [LARGE SCALE GENOMIC DNA]</scope>
</reference>
<keyword evidence="1" id="KW-0812">Transmembrane</keyword>
<organism evidence="2 3">
    <name type="scientific">Prorocentrum cordatum</name>
    <dbReference type="NCBI Taxonomy" id="2364126"/>
    <lineage>
        <taxon>Eukaryota</taxon>
        <taxon>Sar</taxon>
        <taxon>Alveolata</taxon>
        <taxon>Dinophyceae</taxon>
        <taxon>Prorocentrales</taxon>
        <taxon>Prorocentraceae</taxon>
        <taxon>Prorocentrum</taxon>
    </lineage>
</organism>
<feature type="transmembrane region" description="Helical" evidence="1">
    <location>
        <begin position="265"/>
        <end position="288"/>
    </location>
</feature>
<keyword evidence="3" id="KW-1185">Reference proteome</keyword>
<keyword evidence="1" id="KW-1133">Transmembrane helix</keyword>
<evidence type="ECO:0000256" key="1">
    <source>
        <dbReference type="SAM" id="Phobius"/>
    </source>
</evidence>
<sequence length="366" mass="39872">MPLPRPASIDSKYRKLYLVVLCVLGVVAAAFVFGSIMMAVNAHDNPPVQMSVGAWGAFPIFKLCYGPKSSAPNVTTVVAGKIKLLDNVINVTTGTKDGADDIKLTHSEQCAIADLRGFGPARDFNGAAGFFFGITIPKSVHTQNAYASVWYQRDPSENGTRLIWLHVDRAQDYSLEKTVEGWTLGYQTSSIERLSARSVWESEINNFQRGEQQVFDPHAKLGRCWPKKGQATPQRKKNIVCANVILKVYDPMVIQTLKVGIVPQILGILSSVGGLSSVATMFISVLFVKKYARGDVAVAYDSVTLVGTQVDEPVTLDSVPEVRDMFLTPTLASPTPARPSTSARTPTLADEDKASCAKSLLWCCRK</sequence>
<protein>
    <submittedName>
        <fullName evidence="2">Uncharacterized protein</fullName>
    </submittedName>
</protein>
<feature type="transmembrane region" description="Helical" evidence="1">
    <location>
        <begin position="16"/>
        <end position="40"/>
    </location>
</feature>
<dbReference type="Proteomes" id="UP001189429">
    <property type="component" value="Unassembled WGS sequence"/>
</dbReference>
<evidence type="ECO:0000313" key="2">
    <source>
        <dbReference type="EMBL" id="CAK0848753.1"/>
    </source>
</evidence>
<evidence type="ECO:0000313" key="3">
    <source>
        <dbReference type="Proteomes" id="UP001189429"/>
    </source>
</evidence>
<accession>A0ABN9TRH1</accession>
<comment type="caution">
    <text evidence="2">The sequence shown here is derived from an EMBL/GenBank/DDBJ whole genome shotgun (WGS) entry which is preliminary data.</text>
</comment>
<gene>
    <name evidence="2" type="ORF">PCOR1329_LOCUS41629</name>
</gene>